<proteinExistence type="inferred from homology"/>
<feature type="region of interest" description="Disordered" evidence="10">
    <location>
        <begin position="114"/>
        <end position="133"/>
    </location>
</feature>
<evidence type="ECO:0000313" key="12">
    <source>
        <dbReference type="EMBL" id="KAJ5124310.1"/>
    </source>
</evidence>
<dbReference type="RefSeq" id="XP_056518709.1">
    <property type="nucleotide sequence ID" value="XM_056668879.1"/>
</dbReference>
<dbReference type="InterPro" id="IPR050121">
    <property type="entry name" value="Cytochrome_P450_monoxygenase"/>
</dbReference>
<dbReference type="PROSITE" id="PS00086">
    <property type="entry name" value="CYTOCHROME_P450"/>
    <property type="match status" value="1"/>
</dbReference>
<dbReference type="GeneID" id="81408049"/>
<dbReference type="GO" id="GO:0005506">
    <property type="term" value="F:iron ion binding"/>
    <property type="evidence" value="ECO:0007669"/>
    <property type="project" value="InterPro"/>
</dbReference>
<feature type="binding site" description="axial binding residue" evidence="8">
    <location>
        <position position="457"/>
    </location>
    <ligand>
        <name>heme</name>
        <dbReference type="ChEBI" id="CHEBI:30413"/>
    </ligand>
    <ligandPart>
        <name>Fe</name>
        <dbReference type="ChEBI" id="CHEBI:18248"/>
    </ligandPart>
</feature>
<dbReference type="GO" id="GO:0016705">
    <property type="term" value="F:oxidoreductase activity, acting on paired donors, with incorporation or reduction of molecular oxygen"/>
    <property type="evidence" value="ECO:0007669"/>
    <property type="project" value="InterPro"/>
</dbReference>
<evidence type="ECO:0000256" key="11">
    <source>
        <dbReference type="SAM" id="Phobius"/>
    </source>
</evidence>
<feature type="transmembrane region" description="Helical" evidence="11">
    <location>
        <begin position="20"/>
        <end position="46"/>
    </location>
</feature>
<gene>
    <name evidence="12" type="ORF">N7515_008135</name>
</gene>
<keyword evidence="4 8" id="KW-0479">Metal-binding</keyword>
<keyword evidence="3 8" id="KW-0349">Heme</keyword>
<reference evidence="12" key="1">
    <citation type="submission" date="2022-11" db="EMBL/GenBank/DDBJ databases">
        <authorList>
            <person name="Petersen C."/>
        </authorList>
    </citation>
    <scope>NUCLEOTIDE SEQUENCE</scope>
    <source>
        <strain evidence="12">IBT 22155</strain>
    </source>
</reference>
<evidence type="ECO:0000313" key="13">
    <source>
        <dbReference type="Proteomes" id="UP001149079"/>
    </source>
</evidence>
<dbReference type="Gene3D" id="1.10.630.10">
    <property type="entry name" value="Cytochrome P450"/>
    <property type="match status" value="1"/>
</dbReference>
<dbReference type="PRINTS" id="PR00385">
    <property type="entry name" value="P450"/>
</dbReference>
<comment type="similarity">
    <text evidence="2 9">Belongs to the cytochrome P450 family.</text>
</comment>
<dbReference type="GO" id="GO:0043386">
    <property type="term" value="P:mycotoxin biosynthetic process"/>
    <property type="evidence" value="ECO:0007669"/>
    <property type="project" value="UniProtKB-ARBA"/>
</dbReference>
<sequence length="518" mass="57834">MTLLRFIEGGWRVWRVSPFIAAHPALGLVGLLSLLGISYTIGLIIYNLYLHPLASIPGPKANAATALPFFRSVLGGTLPMDARKLHDKYGDAVRIAPNEVTFIHPDAAKDILSIRPGKPQRPKDPRPLSIGANHIPSILRTDDQTHARYRRSLAHGFSEGSLQRQEAIVKGYVDLLVKRLRGIAESDSATVDMTRWYNYTTFDIIGDLALGESFGCLENSRYHFWVSVIFSHFRTAAWANVLRRVPFGVTLMKWIIPKKVLEDKATQSQMTKEKVNARVANGDNGRPDFLSNVLKQPVEKGMTEDELVSNSYVLIIAGSETTATLLSGVTYYILTVPGVLDKLKAEIRGAFSSEEQITWSAVNQLKYTLAVLNETLRMYPPLPYGFPRIVEGEGDWICGRWVPGGTSVGIPILAAHMSSKYFKNPESFIPERFIGDAEYESDDRNALQAFSAGPRNCLGRNLAYAEMRLILARMVWNFDMELSDDSKEWRKQPSFVVWDKGSLNVTLTPAPHTIGAYM</sequence>
<reference evidence="12" key="2">
    <citation type="journal article" date="2023" name="IMA Fungus">
        <title>Comparative genomic study of the Penicillium genus elucidates a diverse pangenome and 15 lateral gene transfer events.</title>
        <authorList>
            <person name="Petersen C."/>
            <person name="Sorensen T."/>
            <person name="Nielsen M.R."/>
            <person name="Sondergaard T.E."/>
            <person name="Sorensen J.L."/>
            <person name="Fitzpatrick D.A."/>
            <person name="Frisvad J.C."/>
            <person name="Nielsen K.L."/>
        </authorList>
    </citation>
    <scope>NUCLEOTIDE SEQUENCE</scope>
    <source>
        <strain evidence="12">IBT 22155</strain>
    </source>
</reference>
<dbReference type="InterPro" id="IPR036396">
    <property type="entry name" value="Cyt_P450_sf"/>
</dbReference>
<keyword evidence="7 9" id="KW-0503">Monooxygenase</keyword>
<keyword evidence="13" id="KW-1185">Reference proteome</keyword>
<dbReference type="AlphaFoldDB" id="A0A9W9GMD0"/>
<comment type="caution">
    <text evidence="12">The sequence shown here is derived from an EMBL/GenBank/DDBJ whole genome shotgun (WGS) entry which is preliminary data.</text>
</comment>
<dbReference type="GO" id="GO:0020037">
    <property type="term" value="F:heme binding"/>
    <property type="evidence" value="ECO:0007669"/>
    <property type="project" value="InterPro"/>
</dbReference>
<dbReference type="SUPFAM" id="SSF48264">
    <property type="entry name" value="Cytochrome P450"/>
    <property type="match status" value="1"/>
</dbReference>
<comment type="cofactor">
    <cofactor evidence="1 8">
        <name>heme</name>
        <dbReference type="ChEBI" id="CHEBI:30413"/>
    </cofactor>
</comment>
<dbReference type="InterPro" id="IPR017972">
    <property type="entry name" value="Cyt_P450_CS"/>
</dbReference>
<dbReference type="PANTHER" id="PTHR24305:SF210">
    <property type="entry name" value="CYTOCHROME P450 MONOOXYGENASE ASQL-RELATED"/>
    <property type="match status" value="1"/>
</dbReference>
<protein>
    <submittedName>
        <fullName evidence="12">Cytochrome P450</fullName>
    </submittedName>
</protein>
<name>A0A9W9GMD0_9EURO</name>
<accession>A0A9W9GMD0</accession>
<keyword evidence="6 8" id="KW-0408">Iron</keyword>
<evidence type="ECO:0000256" key="1">
    <source>
        <dbReference type="ARBA" id="ARBA00001971"/>
    </source>
</evidence>
<keyword evidence="11" id="KW-0812">Transmembrane</keyword>
<dbReference type="FunFam" id="1.10.630.10:FF:000047">
    <property type="entry name" value="Cytochrome P450 monooxygenase"/>
    <property type="match status" value="1"/>
</dbReference>
<evidence type="ECO:0000256" key="3">
    <source>
        <dbReference type="ARBA" id="ARBA00022617"/>
    </source>
</evidence>
<evidence type="ECO:0000256" key="10">
    <source>
        <dbReference type="SAM" id="MobiDB-lite"/>
    </source>
</evidence>
<evidence type="ECO:0000256" key="8">
    <source>
        <dbReference type="PIRSR" id="PIRSR602401-1"/>
    </source>
</evidence>
<dbReference type="PRINTS" id="PR00463">
    <property type="entry name" value="EP450I"/>
</dbReference>
<keyword evidence="11" id="KW-1133">Transmembrane helix</keyword>
<evidence type="ECO:0000256" key="9">
    <source>
        <dbReference type="RuleBase" id="RU000461"/>
    </source>
</evidence>
<evidence type="ECO:0000256" key="7">
    <source>
        <dbReference type="ARBA" id="ARBA00023033"/>
    </source>
</evidence>
<keyword evidence="5 9" id="KW-0560">Oxidoreductase</keyword>
<evidence type="ECO:0000256" key="4">
    <source>
        <dbReference type="ARBA" id="ARBA00022723"/>
    </source>
</evidence>
<evidence type="ECO:0000256" key="2">
    <source>
        <dbReference type="ARBA" id="ARBA00010617"/>
    </source>
</evidence>
<dbReference type="CDD" id="cd11058">
    <property type="entry name" value="CYP60B-like"/>
    <property type="match status" value="1"/>
</dbReference>
<dbReference type="PANTHER" id="PTHR24305">
    <property type="entry name" value="CYTOCHROME P450"/>
    <property type="match status" value="1"/>
</dbReference>
<dbReference type="InterPro" id="IPR002401">
    <property type="entry name" value="Cyt_P450_E_grp-I"/>
</dbReference>
<dbReference type="OrthoDB" id="1470350at2759"/>
<dbReference type="EMBL" id="JAPQKL010000006">
    <property type="protein sequence ID" value="KAJ5124310.1"/>
    <property type="molecule type" value="Genomic_DNA"/>
</dbReference>
<evidence type="ECO:0000256" key="5">
    <source>
        <dbReference type="ARBA" id="ARBA00023002"/>
    </source>
</evidence>
<dbReference type="GO" id="GO:0004497">
    <property type="term" value="F:monooxygenase activity"/>
    <property type="evidence" value="ECO:0007669"/>
    <property type="project" value="UniProtKB-KW"/>
</dbReference>
<dbReference type="Proteomes" id="UP001149079">
    <property type="component" value="Unassembled WGS sequence"/>
</dbReference>
<dbReference type="InterPro" id="IPR001128">
    <property type="entry name" value="Cyt_P450"/>
</dbReference>
<evidence type="ECO:0000256" key="6">
    <source>
        <dbReference type="ARBA" id="ARBA00023004"/>
    </source>
</evidence>
<keyword evidence="11" id="KW-0472">Membrane</keyword>
<organism evidence="12 13">
    <name type="scientific">Penicillium bovifimosum</name>
    <dbReference type="NCBI Taxonomy" id="126998"/>
    <lineage>
        <taxon>Eukaryota</taxon>
        <taxon>Fungi</taxon>
        <taxon>Dikarya</taxon>
        <taxon>Ascomycota</taxon>
        <taxon>Pezizomycotina</taxon>
        <taxon>Eurotiomycetes</taxon>
        <taxon>Eurotiomycetidae</taxon>
        <taxon>Eurotiales</taxon>
        <taxon>Aspergillaceae</taxon>
        <taxon>Penicillium</taxon>
    </lineage>
</organism>
<dbReference type="Pfam" id="PF00067">
    <property type="entry name" value="p450"/>
    <property type="match status" value="1"/>
</dbReference>